<accession>A0A7Z6UB44</accession>
<evidence type="ECO:0000313" key="2">
    <source>
        <dbReference type="Proteomes" id="UP000282289"/>
    </source>
</evidence>
<evidence type="ECO:0000313" key="1">
    <source>
        <dbReference type="EMBL" id="RMP83239.1"/>
    </source>
</evidence>
<organism evidence="1 2">
    <name type="scientific">Pseudomonas syringae pv. actinidiae</name>
    <dbReference type="NCBI Taxonomy" id="103796"/>
    <lineage>
        <taxon>Bacteria</taxon>
        <taxon>Pseudomonadati</taxon>
        <taxon>Pseudomonadota</taxon>
        <taxon>Gammaproteobacteria</taxon>
        <taxon>Pseudomonadales</taxon>
        <taxon>Pseudomonadaceae</taxon>
        <taxon>Pseudomonas</taxon>
        <taxon>Pseudomonas syringae</taxon>
    </lineage>
</organism>
<dbReference type="Proteomes" id="UP000282289">
    <property type="component" value="Unassembled WGS sequence"/>
</dbReference>
<comment type="caution">
    <text evidence="1">The sequence shown here is derived from an EMBL/GenBank/DDBJ whole genome shotgun (WGS) entry which is preliminary data.</text>
</comment>
<dbReference type="EMBL" id="RBQT01000028">
    <property type="protein sequence ID" value="RMP83239.1"/>
    <property type="molecule type" value="Genomic_DNA"/>
</dbReference>
<sequence>MDRKHQALLHRHYTHMTKMIYCARDDDIQCTAGRLRLPLRGCCEHSGHFVRTRISDRVGKYCPGACTLKNPSSWASCSVPSLIPVASPGSIFPC</sequence>
<dbReference type="AlphaFoldDB" id="A0A7Z6UB44"/>
<reference evidence="1 2" key="1">
    <citation type="submission" date="2018-08" db="EMBL/GenBank/DDBJ databases">
        <title>Recombination of ecologically and evolutionarily significant loci maintains genetic cohesion in the Pseudomonas syringae species complex.</title>
        <authorList>
            <person name="Dillon M."/>
            <person name="Thakur S."/>
            <person name="Almeida R.N.D."/>
            <person name="Weir B.S."/>
            <person name="Guttman D.S."/>
        </authorList>
    </citation>
    <scope>NUCLEOTIDE SEQUENCE [LARGE SCALE GENOMIC DNA]</scope>
    <source>
        <strain evidence="1 2">ICMP 19589</strain>
    </source>
</reference>
<protein>
    <submittedName>
        <fullName evidence="1">Uncharacterized protein</fullName>
    </submittedName>
</protein>
<proteinExistence type="predicted"/>
<name>A0A7Z6UB44_PSESF</name>
<gene>
    <name evidence="1" type="ORF">ALQ15_110049</name>
</gene>